<proteinExistence type="predicted"/>
<dbReference type="EMBL" id="JACHEK010000004">
    <property type="protein sequence ID" value="MBB6144458.1"/>
    <property type="molecule type" value="Genomic_DNA"/>
</dbReference>
<evidence type="ECO:0000259" key="2">
    <source>
        <dbReference type="Pfam" id="PF07883"/>
    </source>
</evidence>
<feature type="domain" description="Cupin type-2" evidence="2">
    <location>
        <begin position="44"/>
        <end position="112"/>
    </location>
</feature>
<keyword evidence="4" id="KW-1185">Reference proteome</keyword>
<dbReference type="Gene3D" id="2.60.120.10">
    <property type="entry name" value="Jelly Rolls"/>
    <property type="match status" value="1"/>
</dbReference>
<evidence type="ECO:0000313" key="3">
    <source>
        <dbReference type="EMBL" id="MBB6144458.1"/>
    </source>
</evidence>
<dbReference type="OrthoDB" id="118333at2"/>
<dbReference type="RefSeq" id="WP_050058921.1">
    <property type="nucleotide sequence ID" value="NZ_JACHEK010000004.1"/>
</dbReference>
<evidence type="ECO:0000313" key="4">
    <source>
        <dbReference type="Proteomes" id="UP000538666"/>
    </source>
</evidence>
<dbReference type="PANTHER" id="PTHR35848">
    <property type="entry name" value="OXALATE-BINDING PROTEIN"/>
    <property type="match status" value="1"/>
</dbReference>
<dbReference type="GO" id="GO:0046872">
    <property type="term" value="F:metal ion binding"/>
    <property type="evidence" value="ECO:0007669"/>
    <property type="project" value="UniProtKB-KW"/>
</dbReference>
<dbReference type="Pfam" id="PF07883">
    <property type="entry name" value="Cupin_2"/>
    <property type="match status" value="1"/>
</dbReference>
<dbReference type="AlphaFoldDB" id="A0A841K1C6"/>
<evidence type="ECO:0000256" key="1">
    <source>
        <dbReference type="ARBA" id="ARBA00022723"/>
    </source>
</evidence>
<dbReference type="InterPro" id="IPR014710">
    <property type="entry name" value="RmlC-like_jellyroll"/>
</dbReference>
<keyword evidence="3" id="KW-0223">Dioxygenase</keyword>
<dbReference type="Proteomes" id="UP000538666">
    <property type="component" value="Unassembled WGS sequence"/>
</dbReference>
<dbReference type="InterPro" id="IPR013096">
    <property type="entry name" value="Cupin_2"/>
</dbReference>
<keyword evidence="3" id="KW-0560">Oxidoreductase</keyword>
<name>A0A841K1C6_9BACT</name>
<gene>
    <name evidence="3" type="ORF">HNQ77_002410</name>
</gene>
<keyword evidence="1" id="KW-0479">Metal-binding</keyword>
<protein>
    <submittedName>
        <fullName evidence="3">Quercetin dioxygenase-like cupin family protein</fullName>
    </submittedName>
</protein>
<dbReference type="GO" id="GO:0051213">
    <property type="term" value="F:dioxygenase activity"/>
    <property type="evidence" value="ECO:0007669"/>
    <property type="project" value="UniProtKB-KW"/>
</dbReference>
<reference evidence="3 4" key="1">
    <citation type="submission" date="2020-08" db="EMBL/GenBank/DDBJ databases">
        <title>Genomic Encyclopedia of Type Strains, Phase IV (KMG-IV): sequencing the most valuable type-strain genomes for metagenomic binning, comparative biology and taxonomic classification.</title>
        <authorList>
            <person name="Goeker M."/>
        </authorList>
    </citation>
    <scope>NUCLEOTIDE SEQUENCE [LARGE SCALE GENOMIC DNA]</scope>
    <source>
        <strain evidence="3 4">DSM 103733</strain>
    </source>
</reference>
<accession>A0A841K1C6</accession>
<organism evidence="3 4">
    <name type="scientific">Silvibacterium bohemicum</name>
    <dbReference type="NCBI Taxonomy" id="1577686"/>
    <lineage>
        <taxon>Bacteria</taxon>
        <taxon>Pseudomonadati</taxon>
        <taxon>Acidobacteriota</taxon>
        <taxon>Terriglobia</taxon>
        <taxon>Terriglobales</taxon>
        <taxon>Acidobacteriaceae</taxon>
        <taxon>Silvibacterium</taxon>
    </lineage>
</organism>
<dbReference type="PANTHER" id="PTHR35848:SF6">
    <property type="entry name" value="CUPIN TYPE-2 DOMAIN-CONTAINING PROTEIN"/>
    <property type="match status" value="1"/>
</dbReference>
<dbReference type="SUPFAM" id="SSF51182">
    <property type="entry name" value="RmlC-like cupins"/>
    <property type="match status" value="1"/>
</dbReference>
<dbReference type="InterPro" id="IPR051610">
    <property type="entry name" value="GPI/OXD"/>
</dbReference>
<dbReference type="InterPro" id="IPR011051">
    <property type="entry name" value="RmlC_Cupin_sf"/>
</dbReference>
<sequence length="170" mass="18343">MTISNANPIPSQTADQIFDVLGVQIEFLVSPEETGVQASIYKGTLPPGIVIPLHSHPDSEVFYVLEGALELYQESGEHKGWQTVPSGKAVAVKPHVKHALRNSSSSPSTTVAVTQQGLYDFFRQIANPAKQGPPSPPTPEDMLHLFAVAAEYSYWLGSPDENAAIGIHLQ</sequence>
<comment type="caution">
    <text evidence="3">The sequence shown here is derived from an EMBL/GenBank/DDBJ whole genome shotgun (WGS) entry which is preliminary data.</text>
</comment>